<feature type="transmembrane region" description="Helical" evidence="8">
    <location>
        <begin position="252"/>
        <end position="272"/>
    </location>
</feature>
<evidence type="ECO:0000256" key="1">
    <source>
        <dbReference type="ARBA" id="ARBA00004651"/>
    </source>
</evidence>
<proteinExistence type="predicted"/>
<dbReference type="AlphaFoldDB" id="A0A9Q9JE71"/>
<dbReference type="Proteomes" id="UP001064206">
    <property type="component" value="Chromosome"/>
</dbReference>
<evidence type="ECO:0000256" key="8">
    <source>
        <dbReference type="SAM" id="Phobius"/>
    </source>
</evidence>
<evidence type="ECO:0000256" key="7">
    <source>
        <dbReference type="ARBA" id="ARBA00023315"/>
    </source>
</evidence>
<keyword evidence="3" id="KW-0808">Transferase</keyword>
<dbReference type="InterPro" id="IPR050879">
    <property type="entry name" value="Acyltransferase_3"/>
</dbReference>
<accession>A0A9Q9JE71</accession>
<feature type="transmembrane region" description="Helical" evidence="8">
    <location>
        <begin position="114"/>
        <end position="137"/>
    </location>
</feature>
<dbReference type="GO" id="GO:0016788">
    <property type="term" value="F:hydrolase activity, acting on ester bonds"/>
    <property type="evidence" value="ECO:0007669"/>
    <property type="project" value="UniProtKB-ARBA"/>
</dbReference>
<organism evidence="11 12">
    <name type="scientific">Raoultella ornithinolytica</name>
    <name type="common">Klebsiella ornithinolytica</name>
    <dbReference type="NCBI Taxonomy" id="54291"/>
    <lineage>
        <taxon>Bacteria</taxon>
        <taxon>Pseudomonadati</taxon>
        <taxon>Pseudomonadota</taxon>
        <taxon>Gammaproteobacteria</taxon>
        <taxon>Enterobacterales</taxon>
        <taxon>Enterobacteriaceae</taxon>
        <taxon>Klebsiella/Raoultella group</taxon>
        <taxon>Raoultella</taxon>
    </lineage>
</organism>
<dbReference type="PANTHER" id="PTHR23028">
    <property type="entry name" value="ACETYLTRANSFERASE"/>
    <property type="match status" value="1"/>
</dbReference>
<evidence type="ECO:0000256" key="3">
    <source>
        <dbReference type="ARBA" id="ARBA00022679"/>
    </source>
</evidence>
<name>A0A9Q9JE71_RAOOR</name>
<dbReference type="GO" id="GO:0005886">
    <property type="term" value="C:plasma membrane"/>
    <property type="evidence" value="ECO:0007669"/>
    <property type="project" value="UniProtKB-SubCell"/>
</dbReference>
<feature type="transmembrane region" description="Helical" evidence="8">
    <location>
        <begin position="12"/>
        <end position="34"/>
    </location>
</feature>
<dbReference type="Pfam" id="PF01757">
    <property type="entry name" value="Acyl_transf_3"/>
    <property type="match status" value="1"/>
</dbReference>
<feature type="domain" description="SGNH" evidence="10">
    <location>
        <begin position="385"/>
        <end position="583"/>
    </location>
</feature>
<keyword evidence="6 8" id="KW-0472">Membrane</keyword>
<evidence type="ECO:0000256" key="2">
    <source>
        <dbReference type="ARBA" id="ARBA00022475"/>
    </source>
</evidence>
<dbReference type="EMBL" id="CP104450">
    <property type="protein sequence ID" value="UXE39636.1"/>
    <property type="molecule type" value="Genomic_DNA"/>
</dbReference>
<dbReference type="InterPro" id="IPR036514">
    <property type="entry name" value="SGNH_hydro_sf"/>
</dbReference>
<evidence type="ECO:0000256" key="5">
    <source>
        <dbReference type="ARBA" id="ARBA00022989"/>
    </source>
</evidence>
<evidence type="ECO:0000313" key="11">
    <source>
        <dbReference type="EMBL" id="UXE39636.1"/>
    </source>
</evidence>
<dbReference type="PANTHER" id="PTHR23028:SF53">
    <property type="entry name" value="ACYL_TRANSF_3 DOMAIN-CONTAINING PROTEIN"/>
    <property type="match status" value="1"/>
</dbReference>
<protein>
    <submittedName>
        <fullName evidence="11">Acyltransferase</fullName>
    </submittedName>
</protein>
<keyword evidence="4 8" id="KW-0812">Transmembrane</keyword>
<feature type="domain" description="Acyltransferase 3" evidence="9">
    <location>
        <begin position="5"/>
        <end position="300"/>
    </location>
</feature>
<sequence>MVVLFHFKFSGFYGGYAGVDVFFVISGFLMQEICSREIGKKGWVTNFYKKRFKRIYPALLFAVCFTFFLILYSETPRGVDEGFHQALSALTFTSNIYYWLFTGGYFSTTSEFNWFLHTWSLSVEWQYYLIFPIALWLSSKFKEYNWIVYLVLIATSLFICVHSGPSHLKANFYLLPTRIWELMTGALVSTLKVRNKVPRITEIASIAALILFTLFSKDSDTWPNLETIIPVIATALLLQANIGNEKTILRGFIFQKIGSASYSIYLFHWPIIAFMANNAIEFTLLNSVTGLFISVILGFFSYNYLESFFIKNGKSLVASTVIFTALFFMLNKIGISKMWTPDAIIELDNYKNYITGNYYNEQFGLNIGNCFISSANEKSVTTIDKKCIEPSTNKRNILLIGDSHAAEISGSMRRIFNGYNVMQATASGCMPLLKTTGEKRCTNLMNYMYNDFIRNNKIDYIFISAFWGLSKDKNIDKNLIDTINHIHGSKVYVIGQTKSFDIAFYKIAQKIKNKDIEALVQKKSIDINQKLITTLKKENIPYIDLFNANCIKNECNYFNANNTPMLFDDNHLTKEWSDTYVDIIKTQSGL</sequence>
<keyword evidence="2" id="KW-1003">Cell membrane</keyword>
<keyword evidence="7 11" id="KW-0012">Acyltransferase</keyword>
<keyword evidence="5 8" id="KW-1133">Transmembrane helix</keyword>
<dbReference type="InterPro" id="IPR002656">
    <property type="entry name" value="Acyl_transf_3_dom"/>
</dbReference>
<evidence type="ECO:0000256" key="6">
    <source>
        <dbReference type="ARBA" id="ARBA00023136"/>
    </source>
</evidence>
<dbReference type="SUPFAM" id="SSF52266">
    <property type="entry name" value="SGNH hydrolase"/>
    <property type="match status" value="1"/>
</dbReference>
<dbReference type="RefSeq" id="WP_260990627.1">
    <property type="nucleotide sequence ID" value="NZ_CP104450.1"/>
</dbReference>
<feature type="transmembrane region" description="Helical" evidence="8">
    <location>
        <begin position="55"/>
        <end position="73"/>
    </location>
</feature>
<feature type="transmembrane region" description="Helical" evidence="8">
    <location>
        <begin position="144"/>
        <end position="164"/>
    </location>
</feature>
<reference evidence="11" key="1">
    <citation type="submission" date="2022-09" db="EMBL/GenBank/DDBJ databases">
        <title>Multidrug resistance Raoultella ornithinolytica Strain MQB_Silv_108.</title>
        <authorList>
            <person name="Quintela-Baluja M."/>
        </authorList>
    </citation>
    <scope>NUCLEOTIDE SEQUENCE</scope>
    <source>
        <strain evidence="11">MQB_Silv_108</strain>
    </source>
</reference>
<feature type="transmembrane region" description="Helical" evidence="8">
    <location>
        <begin position="316"/>
        <end position="335"/>
    </location>
</feature>
<dbReference type="Gene3D" id="3.40.50.1110">
    <property type="entry name" value="SGNH hydrolase"/>
    <property type="match status" value="1"/>
</dbReference>
<evidence type="ECO:0000313" key="12">
    <source>
        <dbReference type="Proteomes" id="UP001064206"/>
    </source>
</evidence>
<dbReference type="GO" id="GO:0016747">
    <property type="term" value="F:acyltransferase activity, transferring groups other than amino-acyl groups"/>
    <property type="evidence" value="ECO:0007669"/>
    <property type="project" value="InterPro"/>
</dbReference>
<gene>
    <name evidence="11" type="ORF">N2J37_07840</name>
</gene>
<dbReference type="Pfam" id="PF19040">
    <property type="entry name" value="SGNH"/>
    <property type="match status" value="1"/>
</dbReference>
<evidence type="ECO:0000259" key="10">
    <source>
        <dbReference type="Pfam" id="PF19040"/>
    </source>
</evidence>
<comment type="subcellular location">
    <subcellularLocation>
        <location evidence="1">Cell membrane</location>
        <topology evidence="1">Multi-pass membrane protein</topology>
    </subcellularLocation>
</comment>
<feature type="transmembrane region" description="Helical" evidence="8">
    <location>
        <begin position="284"/>
        <end position="304"/>
    </location>
</feature>
<evidence type="ECO:0000256" key="4">
    <source>
        <dbReference type="ARBA" id="ARBA00022692"/>
    </source>
</evidence>
<dbReference type="GO" id="GO:0009103">
    <property type="term" value="P:lipopolysaccharide biosynthetic process"/>
    <property type="evidence" value="ECO:0007669"/>
    <property type="project" value="TreeGrafter"/>
</dbReference>
<evidence type="ECO:0000259" key="9">
    <source>
        <dbReference type="Pfam" id="PF01757"/>
    </source>
</evidence>
<dbReference type="InterPro" id="IPR043968">
    <property type="entry name" value="SGNH"/>
</dbReference>